<evidence type="ECO:0000313" key="1">
    <source>
        <dbReference type="EMBL" id="AVI05736.1"/>
    </source>
</evidence>
<reference evidence="2 3" key="2">
    <citation type="submission" date="2022-06" db="EMBL/GenBank/DDBJ databases">
        <title>Staphylococcus hominis ShoR14 genome sequence.</title>
        <authorList>
            <person name="Yeo C.C."/>
            <person name="Chew C.H."/>
            <person name="Che Hamzah A.M."/>
            <person name="Al-Trad E.I."/>
        </authorList>
    </citation>
    <scope>NUCLEOTIDE SEQUENCE [LARGE SCALE GENOMIC DNA]</scope>
    <source>
        <strain evidence="2 3">ShoR14</strain>
    </source>
</reference>
<evidence type="ECO:0000313" key="3">
    <source>
        <dbReference type="Proteomes" id="UP000665944"/>
    </source>
</evidence>
<dbReference type="Proteomes" id="UP000665944">
    <property type="component" value="Unassembled WGS sequence"/>
</dbReference>
<dbReference type="RefSeq" id="WP_017175897.1">
    <property type="nucleotide sequence ID" value="NZ_CP014107.1"/>
</dbReference>
<protein>
    <submittedName>
        <fullName evidence="1">Uncharacterized protein</fullName>
    </submittedName>
</protein>
<evidence type="ECO:0000313" key="2">
    <source>
        <dbReference type="EMBL" id="MCM5673227.1"/>
    </source>
</evidence>
<keyword evidence="3" id="KW-1185">Reference proteome</keyword>
<gene>
    <name evidence="1" type="ORF">AZE34_02795</name>
    <name evidence="2" type="ORF">J7T32_010825</name>
</gene>
<accession>A0A3S7GXD8</accession>
<proteinExistence type="predicted"/>
<reference evidence="1" key="1">
    <citation type="submission" date="2016-02" db="EMBL/GenBank/DDBJ databases">
        <title>Genomic sequence of a clinical Staphylococcus hominis isolate.</title>
        <authorList>
            <person name="McClure J.M."/>
            <person name="Zhang K."/>
        </authorList>
    </citation>
    <scope>NUCLEOTIDE SEQUENCE</scope>
    <source>
        <strain evidence="1">C34847</strain>
    </source>
</reference>
<name>A0A3S7GXD8_STAHO</name>
<sequence>MKIFNWNIINETDYEIKCDYLRKDIIIIDHSTNRQLEYFKYNEMKDTYSEDDKIHDIILEIHNDKNEIVLYKNIAS</sequence>
<dbReference type="AlphaFoldDB" id="A0A3S7GXD8"/>
<dbReference type="EMBL" id="JAGHKT020000023">
    <property type="protein sequence ID" value="MCM5673227.1"/>
    <property type="molecule type" value="Genomic_DNA"/>
</dbReference>
<dbReference type="EMBL" id="CP014567">
    <property type="protein sequence ID" value="AVI05736.1"/>
    <property type="molecule type" value="Genomic_DNA"/>
</dbReference>
<organism evidence="1">
    <name type="scientific">Staphylococcus hominis</name>
    <dbReference type="NCBI Taxonomy" id="1290"/>
    <lineage>
        <taxon>Bacteria</taxon>
        <taxon>Bacillati</taxon>
        <taxon>Bacillota</taxon>
        <taxon>Bacilli</taxon>
        <taxon>Bacillales</taxon>
        <taxon>Staphylococcaceae</taxon>
        <taxon>Staphylococcus</taxon>
    </lineage>
</organism>